<sequence>MSNSYENFQTKFIDEALDNIADLEQALMALELSPNAKELVERVFRSLHSLKGGGAMFGFDRLSEFTHRMENIYEMIRSGQLCVSSELLAVTLQSVDLLRDLLEEPGEVGHQLKQRCKSMEKAIDAVVREETEKMLLTVARHSGNEKEEQDTPNGVATYFIHFYPQADILENGTNLLYLLDDLKELGQMVPMPGVQSVPVLQNLNPVSSYVFWDIFLATDKGINEIKDVFIFVENEAVLEIHKISNSDLFGSEQFISKMSELSERQKKVDLSEIVSIASNYEESITEVNSQLHEANADEKSSSSVSQKHDKDNSCTAGNNGNGKRRTSSSIRVSTDKIDNLMNLVSEMVISQERLNMIASQHHIPELKIVSETVQKLTSQLRDSTFSISLIPIETLLTRFQRLVHDVSNDVGKKIDLKAEGLDTELDKTMIESLTDPLLHILRNSIDHGIETPDKRRKEGKHEIGTIHLKAFYSGANVIIEISDDGAGIDPEKVKAKAIEKGIIPEDMELSRQDMLNMVFRSGFSTNEKITELSGRGVGMDVVMRNIQAVRGKVNIDSHKGKGTTVSITLPLVLSIIDGLLVKIDQTEYVIPLSLTDRIFPVKASEIEKSFNNIISLGGNQMSFFDLRKELKAGGKAPEKMQMIVINYNEVKIALAVDFVIGKIQAVLKPLGKLYHSQKLISAATIMGDGSIALVLDTNAIVEECTAVRF</sequence>
<dbReference type="RefSeq" id="WP_109263046.1">
    <property type="nucleotide sequence ID" value="NZ_QEWP01000002.1"/>
</dbReference>
<dbReference type="SUPFAM" id="SSF55874">
    <property type="entry name" value="ATPase domain of HSP90 chaperone/DNA topoisomerase II/histidine kinase"/>
    <property type="match status" value="1"/>
</dbReference>
<accession>A0A2U2BC78</accession>
<dbReference type="EMBL" id="QEWP01000002">
    <property type="protein sequence ID" value="PWE00674.1"/>
    <property type="molecule type" value="Genomic_DNA"/>
</dbReference>
<evidence type="ECO:0000256" key="1">
    <source>
        <dbReference type="ARBA" id="ARBA00000085"/>
    </source>
</evidence>
<dbReference type="InterPro" id="IPR037006">
    <property type="entry name" value="CheA-like_homodim_sf"/>
</dbReference>
<reference evidence="17 18" key="1">
    <citation type="submission" date="2018-05" db="EMBL/GenBank/DDBJ databases">
        <title>Marinilabilia rubrum sp. nov., isolated from saltern sediment.</title>
        <authorList>
            <person name="Zhang R."/>
        </authorList>
    </citation>
    <scope>NUCLEOTIDE SEQUENCE [LARGE SCALE GENOMIC DNA]</scope>
    <source>
        <strain evidence="17 18">WTE16</strain>
    </source>
</reference>
<dbReference type="Gene3D" id="2.30.30.40">
    <property type="entry name" value="SH3 Domains"/>
    <property type="match status" value="1"/>
</dbReference>
<dbReference type="InterPro" id="IPR003594">
    <property type="entry name" value="HATPase_dom"/>
</dbReference>
<evidence type="ECO:0000313" key="17">
    <source>
        <dbReference type="EMBL" id="PWE00674.1"/>
    </source>
</evidence>
<evidence type="ECO:0000256" key="7">
    <source>
        <dbReference type="ARBA" id="ARBA00022741"/>
    </source>
</evidence>
<dbReference type="InterPro" id="IPR036061">
    <property type="entry name" value="CheW-like_dom_sf"/>
</dbReference>
<dbReference type="GO" id="GO:0005737">
    <property type="term" value="C:cytoplasm"/>
    <property type="evidence" value="ECO:0007669"/>
    <property type="project" value="InterPro"/>
</dbReference>
<dbReference type="CDD" id="cd00088">
    <property type="entry name" value="HPT"/>
    <property type="match status" value="1"/>
</dbReference>
<dbReference type="GO" id="GO:0000155">
    <property type="term" value="F:phosphorelay sensor kinase activity"/>
    <property type="evidence" value="ECO:0007669"/>
    <property type="project" value="InterPro"/>
</dbReference>
<keyword evidence="8" id="KW-0418">Kinase</keyword>
<organism evidence="17 18">
    <name type="scientific">Marinilabilia rubra</name>
    <dbReference type="NCBI Taxonomy" id="2162893"/>
    <lineage>
        <taxon>Bacteria</taxon>
        <taxon>Pseudomonadati</taxon>
        <taxon>Bacteroidota</taxon>
        <taxon>Bacteroidia</taxon>
        <taxon>Marinilabiliales</taxon>
        <taxon>Marinilabiliaceae</taxon>
        <taxon>Marinilabilia</taxon>
    </lineage>
</organism>
<dbReference type="PROSITE" id="PS50109">
    <property type="entry name" value="HIS_KIN"/>
    <property type="match status" value="1"/>
</dbReference>
<dbReference type="SUPFAM" id="SSF47226">
    <property type="entry name" value="Histidine-containing phosphotransfer domain, HPT domain"/>
    <property type="match status" value="1"/>
</dbReference>
<keyword evidence="9" id="KW-0067">ATP-binding</keyword>
<keyword evidence="4" id="KW-0145">Chemotaxis</keyword>
<comment type="caution">
    <text evidence="17">The sequence shown here is derived from an EMBL/GenBank/DDBJ whole genome shotgun (WGS) entry which is preliminary data.</text>
</comment>
<dbReference type="InterPro" id="IPR051315">
    <property type="entry name" value="Bact_Chemotaxis_CheA"/>
</dbReference>
<dbReference type="Pfam" id="PF01627">
    <property type="entry name" value="Hpt"/>
    <property type="match status" value="1"/>
</dbReference>
<dbReference type="SMART" id="SM01231">
    <property type="entry name" value="H-kinase_dim"/>
    <property type="match status" value="1"/>
</dbReference>
<evidence type="ECO:0000256" key="11">
    <source>
        <dbReference type="ARBA" id="ARBA00035100"/>
    </source>
</evidence>
<dbReference type="PROSITE" id="PS50851">
    <property type="entry name" value="CHEW"/>
    <property type="match status" value="1"/>
</dbReference>
<evidence type="ECO:0000256" key="8">
    <source>
        <dbReference type="ARBA" id="ARBA00022777"/>
    </source>
</evidence>
<evidence type="ECO:0000259" key="14">
    <source>
        <dbReference type="PROSITE" id="PS50109"/>
    </source>
</evidence>
<proteinExistence type="predicted"/>
<keyword evidence="18" id="KW-1185">Reference proteome</keyword>
<evidence type="ECO:0000259" key="15">
    <source>
        <dbReference type="PROSITE" id="PS50851"/>
    </source>
</evidence>
<feature type="modified residue" description="Phosphohistidine" evidence="12">
    <location>
        <position position="48"/>
    </location>
</feature>
<feature type="domain" description="CheW-like" evidence="15">
    <location>
        <begin position="575"/>
        <end position="706"/>
    </location>
</feature>
<evidence type="ECO:0000256" key="12">
    <source>
        <dbReference type="PROSITE-ProRule" id="PRU00110"/>
    </source>
</evidence>
<dbReference type="Gene3D" id="1.20.120.160">
    <property type="entry name" value="HPT domain"/>
    <property type="match status" value="1"/>
</dbReference>
<name>A0A2U2BC78_9BACT</name>
<dbReference type="PANTHER" id="PTHR43395">
    <property type="entry name" value="SENSOR HISTIDINE KINASE CHEA"/>
    <property type="match status" value="1"/>
</dbReference>
<feature type="domain" description="Histidine kinase" evidence="14">
    <location>
        <begin position="325"/>
        <end position="573"/>
    </location>
</feature>
<gene>
    <name evidence="17" type="ORF">DDZ16_03515</name>
</gene>
<dbReference type="SUPFAM" id="SSF47384">
    <property type="entry name" value="Homodimeric domain of signal transducing histidine kinase"/>
    <property type="match status" value="1"/>
</dbReference>
<keyword evidence="7" id="KW-0547">Nucleotide-binding</keyword>
<feature type="region of interest" description="Disordered" evidence="13">
    <location>
        <begin position="291"/>
        <end position="331"/>
    </location>
</feature>
<dbReference type="AlphaFoldDB" id="A0A2U2BC78"/>
<dbReference type="PANTHER" id="PTHR43395:SF10">
    <property type="entry name" value="CHEMOTAXIS PROTEIN CHEA"/>
    <property type="match status" value="1"/>
</dbReference>
<dbReference type="Gene3D" id="1.10.287.560">
    <property type="entry name" value="Histidine kinase CheA-like, homodimeric domain"/>
    <property type="match status" value="1"/>
</dbReference>
<evidence type="ECO:0000256" key="4">
    <source>
        <dbReference type="ARBA" id="ARBA00022500"/>
    </source>
</evidence>
<dbReference type="InterPro" id="IPR002545">
    <property type="entry name" value="CheW-lke_dom"/>
</dbReference>
<evidence type="ECO:0000256" key="3">
    <source>
        <dbReference type="ARBA" id="ARBA00021495"/>
    </source>
</evidence>
<dbReference type="InterPro" id="IPR008207">
    <property type="entry name" value="Sig_transdc_His_kin_Hpt_dom"/>
</dbReference>
<dbReference type="Pfam" id="PF02895">
    <property type="entry name" value="H-kinase_dim"/>
    <property type="match status" value="1"/>
</dbReference>
<dbReference type="FunFam" id="3.30.565.10:FF:000016">
    <property type="entry name" value="Chemotaxis protein CheA, putative"/>
    <property type="match status" value="1"/>
</dbReference>
<dbReference type="InterPro" id="IPR004105">
    <property type="entry name" value="CheA-like_dim"/>
</dbReference>
<feature type="compositionally biased region" description="Basic and acidic residues" evidence="13">
    <location>
        <begin position="294"/>
        <end position="312"/>
    </location>
</feature>
<evidence type="ECO:0000256" key="2">
    <source>
        <dbReference type="ARBA" id="ARBA00012438"/>
    </source>
</evidence>
<dbReference type="PROSITE" id="PS50894">
    <property type="entry name" value="HPT"/>
    <property type="match status" value="1"/>
</dbReference>
<dbReference type="OrthoDB" id="9803176at2"/>
<dbReference type="InterPro" id="IPR036890">
    <property type="entry name" value="HATPase_C_sf"/>
</dbReference>
<dbReference type="InterPro" id="IPR005467">
    <property type="entry name" value="His_kinase_dom"/>
</dbReference>
<keyword evidence="10" id="KW-0902">Two-component regulatory system</keyword>
<dbReference type="PRINTS" id="PR00344">
    <property type="entry name" value="BCTRLSENSOR"/>
</dbReference>
<feature type="domain" description="HPt" evidence="16">
    <location>
        <begin position="1"/>
        <end position="105"/>
    </location>
</feature>
<dbReference type="Pfam" id="PF01584">
    <property type="entry name" value="CheW"/>
    <property type="match status" value="1"/>
</dbReference>
<dbReference type="InterPro" id="IPR004358">
    <property type="entry name" value="Sig_transdc_His_kin-like_C"/>
</dbReference>
<keyword evidence="5 12" id="KW-0597">Phosphoprotein</keyword>
<evidence type="ECO:0000259" key="16">
    <source>
        <dbReference type="PROSITE" id="PS50894"/>
    </source>
</evidence>
<evidence type="ECO:0000313" key="18">
    <source>
        <dbReference type="Proteomes" id="UP000244956"/>
    </source>
</evidence>
<evidence type="ECO:0000256" key="6">
    <source>
        <dbReference type="ARBA" id="ARBA00022679"/>
    </source>
</evidence>
<protein>
    <recommendedName>
        <fullName evidence="3">Chemotaxis protein CheA</fullName>
        <ecNumber evidence="2">2.7.13.3</ecNumber>
    </recommendedName>
</protein>
<dbReference type="Gene3D" id="3.30.565.10">
    <property type="entry name" value="Histidine kinase-like ATPase, C-terminal domain"/>
    <property type="match status" value="1"/>
</dbReference>
<dbReference type="EC" id="2.7.13.3" evidence="2"/>
<dbReference type="SMART" id="SM00073">
    <property type="entry name" value="HPT"/>
    <property type="match status" value="1"/>
</dbReference>
<dbReference type="Proteomes" id="UP000244956">
    <property type="component" value="Unassembled WGS sequence"/>
</dbReference>
<dbReference type="SMART" id="SM00260">
    <property type="entry name" value="CheW"/>
    <property type="match status" value="1"/>
</dbReference>
<evidence type="ECO:0000256" key="10">
    <source>
        <dbReference type="ARBA" id="ARBA00023012"/>
    </source>
</evidence>
<dbReference type="GO" id="GO:0006935">
    <property type="term" value="P:chemotaxis"/>
    <property type="evidence" value="ECO:0007669"/>
    <property type="project" value="UniProtKB-KW"/>
</dbReference>
<dbReference type="Pfam" id="PF02518">
    <property type="entry name" value="HATPase_c"/>
    <property type="match status" value="1"/>
</dbReference>
<dbReference type="CDD" id="cd16916">
    <property type="entry name" value="HATPase_CheA-like"/>
    <property type="match status" value="1"/>
</dbReference>
<dbReference type="GO" id="GO:0005524">
    <property type="term" value="F:ATP binding"/>
    <property type="evidence" value="ECO:0007669"/>
    <property type="project" value="UniProtKB-KW"/>
</dbReference>
<evidence type="ECO:0000256" key="5">
    <source>
        <dbReference type="ARBA" id="ARBA00022553"/>
    </source>
</evidence>
<comment type="function">
    <text evidence="11">Involved in the transmission of sensory signals from the chemoreceptors to the flagellar motors. CheA is autophosphorylated; it can transfer its phosphate group to either CheB or CheY.</text>
</comment>
<dbReference type="InterPro" id="IPR036641">
    <property type="entry name" value="HPT_dom_sf"/>
</dbReference>
<comment type="catalytic activity">
    <reaction evidence="1">
        <text>ATP + protein L-histidine = ADP + protein N-phospho-L-histidine.</text>
        <dbReference type="EC" id="2.7.13.3"/>
    </reaction>
</comment>
<evidence type="ECO:0000256" key="9">
    <source>
        <dbReference type="ARBA" id="ARBA00022840"/>
    </source>
</evidence>
<keyword evidence="6" id="KW-0808">Transferase</keyword>
<evidence type="ECO:0000256" key="13">
    <source>
        <dbReference type="SAM" id="MobiDB-lite"/>
    </source>
</evidence>
<dbReference type="SMART" id="SM00387">
    <property type="entry name" value="HATPase_c"/>
    <property type="match status" value="1"/>
</dbReference>
<dbReference type="InterPro" id="IPR036097">
    <property type="entry name" value="HisK_dim/P_sf"/>
</dbReference>
<dbReference type="SUPFAM" id="SSF50341">
    <property type="entry name" value="CheW-like"/>
    <property type="match status" value="1"/>
</dbReference>